<dbReference type="PROSITE" id="PS52012">
    <property type="entry name" value="CFEM"/>
    <property type="match status" value="1"/>
</dbReference>
<dbReference type="GO" id="GO:0098552">
    <property type="term" value="C:side of membrane"/>
    <property type="evidence" value="ECO:0007669"/>
    <property type="project" value="UniProtKB-KW"/>
</dbReference>
<evidence type="ECO:0000256" key="12">
    <source>
        <dbReference type="ARBA" id="ARBA00023157"/>
    </source>
</evidence>
<sequence>MKHIAIVSFVAATALAQNISDVPECGRLCLGNMIALSSSLGCPFVDGLADPACLCSKPDFNYGIRDCTAESCAPQDLAPVINFTAAMCAANGLPAAIVPLKPGPVVPTSVPPVVDSVVPEKTVTPDTVATFTSGSLTMTTTLPATLVFGTSGAIAKTQEDAESTLSRAATSLRGAAASDVRSTLSTSIAAPKSTSEAVAAPLVTVGADTLFAGAVGVVAMLAM</sequence>
<evidence type="ECO:0000256" key="5">
    <source>
        <dbReference type="ARBA" id="ARBA00022525"/>
    </source>
</evidence>
<dbReference type="AlphaFoldDB" id="A0AA40CAX0"/>
<dbReference type="InterPro" id="IPR051735">
    <property type="entry name" value="CFEM_domain"/>
</dbReference>
<keyword evidence="11" id="KW-0472">Membrane</keyword>
<evidence type="ECO:0000256" key="13">
    <source>
        <dbReference type="ARBA" id="ARBA00023180"/>
    </source>
</evidence>
<evidence type="ECO:0000256" key="1">
    <source>
        <dbReference type="ARBA" id="ARBA00004609"/>
    </source>
</evidence>
<reference evidence="18" key="1">
    <citation type="submission" date="2023-06" db="EMBL/GenBank/DDBJ databases">
        <title>Genome-scale phylogeny and comparative genomics of the fungal order Sordariales.</title>
        <authorList>
            <consortium name="Lawrence Berkeley National Laboratory"/>
            <person name="Hensen N."/>
            <person name="Bonometti L."/>
            <person name="Westerberg I."/>
            <person name="Brannstrom I.O."/>
            <person name="Guillou S."/>
            <person name="Cros-Aarteil S."/>
            <person name="Calhoun S."/>
            <person name="Haridas S."/>
            <person name="Kuo A."/>
            <person name="Mondo S."/>
            <person name="Pangilinan J."/>
            <person name="Riley R."/>
            <person name="Labutti K."/>
            <person name="Andreopoulos B."/>
            <person name="Lipzen A."/>
            <person name="Chen C."/>
            <person name="Yanf M."/>
            <person name="Daum C."/>
            <person name="Ng V."/>
            <person name="Clum A."/>
            <person name="Steindorff A."/>
            <person name="Ohm R."/>
            <person name="Martin F."/>
            <person name="Silar P."/>
            <person name="Natvig D."/>
            <person name="Lalanne C."/>
            <person name="Gautier V."/>
            <person name="Ament-Velasquez S.L."/>
            <person name="Kruys A."/>
            <person name="Hutchinson M.I."/>
            <person name="Powell A.J."/>
            <person name="Barry K."/>
            <person name="Miller A.N."/>
            <person name="Grigoriev I.V."/>
            <person name="Debuchy R."/>
            <person name="Gladieux P."/>
            <person name="Thoren M.H."/>
            <person name="Johannesson H."/>
        </authorList>
    </citation>
    <scope>NUCLEOTIDE SEQUENCE</scope>
    <source>
        <strain evidence="18">CBS 606.72</strain>
    </source>
</reference>
<feature type="signal peptide" evidence="16">
    <location>
        <begin position="1"/>
        <end position="16"/>
    </location>
</feature>
<feature type="binding site" description="axial binding residue" evidence="15">
    <location>
        <position position="50"/>
    </location>
    <ligand>
        <name>heme</name>
        <dbReference type="ChEBI" id="CHEBI:30413"/>
    </ligand>
    <ligandPart>
        <name>Fe</name>
        <dbReference type="ChEBI" id="CHEBI:18248"/>
    </ligandPart>
</feature>
<evidence type="ECO:0000256" key="8">
    <source>
        <dbReference type="ARBA" id="ARBA00022723"/>
    </source>
</evidence>
<keyword evidence="7" id="KW-0336">GPI-anchor</keyword>
<dbReference type="PANTHER" id="PTHR37928:SF1">
    <property type="entry name" value="CFEM DOMAIN PROTEIN (AFU_ORTHOLOGUE AFUA_6G14090)"/>
    <property type="match status" value="1"/>
</dbReference>
<feature type="domain" description="CFEM" evidence="17">
    <location>
        <begin position="1"/>
        <end position="113"/>
    </location>
</feature>
<evidence type="ECO:0000256" key="9">
    <source>
        <dbReference type="ARBA" id="ARBA00022729"/>
    </source>
</evidence>
<evidence type="ECO:0000256" key="4">
    <source>
        <dbReference type="ARBA" id="ARBA00022475"/>
    </source>
</evidence>
<dbReference type="EMBL" id="JAULSU010000001">
    <property type="protein sequence ID" value="KAK0631505.1"/>
    <property type="molecule type" value="Genomic_DNA"/>
</dbReference>
<comment type="subcellular location">
    <subcellularLocation>
        <location evidence="1">Cell membrane</location>
        <topology evidence="1">Lipid-anchor</topology>
        <topology evidence="1">GPI-anchor</topology>
    </subcellularLocation>
    <subcellularLocation>
        <location evidence="2">Secreted</location>
    </subcellularLocation>
</comment>
<protein>
    <recommendedName>
        <fullName evidence="17">CFEM domain-containing protein</fullName>
    </recommendedName>
</protein>
<dbReference type="PANTHER" id="PTHR37928">
    <property type="entry name" value="CFEM DOMAIN PROTEIN (AFU_ORTHOLOGUE AFUA_6G14090)"/>
    <property type="match status" value="1"/>
</dbReference>
<keyword evidence="6 15" id="KW-0349">Heme</keyword>
<keyword evidence="5" id="KW-0964">Secreted</keyword>
<keyword evidence="19" id="KW-1185">Reference proteome</keyword>
<evidence type="ECO:0000313" key="19">
    <source>
        <dbReference type="Proteomes" id="UP001175000"/>
    </source>
</evidence>
<evidence type="ECO:0000256" key="3">
    <source>
        <dbReference type="ARBA" id="ARBA00010031"/>
    </source>
</evidence>
<proteinExistence type="inferred from homology"/>
<comment type="caution">
    <text evidence="15">Lacks conserved residue(s) required for the propagation of feature annotation.</text>
</comment>
<dbReference type="Proteomes" id="UP001175000">
    <property type="component" value="Unassembled WGS sequence"/>
</dbReference>
<feature type="chain" id="PRO_5041396778" description="CFEM domain-containing protein" evidence="16">
    <location>
        <begin position="17"/>
        <end position="223"/>
    </location>
</feature>
<evidence type="ECO:0000313" key="18">
    <source>
        <dbReference type="EMBL" id="KAK0631505.1"/>
    </source>
</evidence>
<evidence type="ECO:0000256" key="14">
    <source>
        <dbReference type="ARBA" id="ARBA00023288"/>
    </source>
</evidence>
<dbReference type="InterPro" id="IPR008427">
    <property type="entry name" value="Extracellular_membr_CFEM_dom"/>
</dbReference>
<keyword evidence="14" id="KW-0449">Lipoprotein</keyword>
<evidence type="ECO:0000256" key="6">
    <source>
        <dbReference type="ARBA" id="ARBA00022617"/>
    </source>
</evidence>
<evidence type="ECO:0000256" key="7">
    <source>
        <dbReference type="ARBA" id="ARBA00022622"/>
    </source>
</evidence>
<dbReference type="GO" id="GO:0005576">
    <property type="term" value="C:extracellular region"/>
    <property type="evidence" value="ECO:0007669"/>
    <property type="project" value="UniProtKB-SubCell"/>
</dbReference>
<keyword evidence="12 15" id="KW-1015">Disulfide bond</keyword>
<dbReference type="GO" id="GO:0005886">
    <property type="term" value="C:plasma membrane"/>
    <property type="evidence" value="ECO:0007669"/>
    <property type="project" value="UniProtKB-SubCell"/>
</dbReference>
<evidence type="ECO:0000256" key="15">
    <source>
        <dbReference type="PROSITE-ProRule" id="PRU01356"/>
    </source>
</evidence>
<dbReference type="GO" id="GO:0046872">
    <property type="term" value="F:metal ion binding"/>
    <property type="evidence" value="ECO:0007669"/>
    <property type="project" value="UniProtKB-UniRule"/>
</dbReference>
<evidence type="ECO:0000259" key="17">
    <source>
        <dbReference type="PROSITE" id="PS52012"/>
    </source>
</evidence>
<organism evidence="18 19">
    <name type="scientific">Immersiella caudata</name>
    <dbReference type="NCBI Taxonomy" id="314043"/>
    <lineage>
        <taxon>Eukaryota</taxon>
        <taxon>Fungi</taxon>
        <taxon>Dikarya</taxon>
        <taxon>Ascomycota</taxon>
        <taxon>Pezizomycotina</taxon>
        <taxon>Sordariomycetes</taxon>
        <taxon>Sordariomycetidae</taxon>
        <taxon>Sordariales</taxon>
        <taxon>Lasiosphaeriaceae</taxon>
        <taxon>Immersiella</taxon>
    </lineage>
</organism>
<keyword evidence="10 15" id="KW-0408">Iron</keyword>
<keyword evidence="8 15" id="KW-0479">Metal-binding</keyword>
<comment type="similarity">
    <text evidence="3">Belongs to the RBT5 family.</text>
</comment>
<keyword evidence="4" id="KW-1003">Cell membrane</keyword>
<keyword evidence="13" id="KW-0325">Glycoprotein</keyword>
<evidence type="ECO:0000256" key="11">
    <source>
        <dbReference type="ARBA" id="ARBA00023136"/>
    </source>
</evidence>
<feature type="disulfide bond" evidence="15">
    <location>
        <begin position="55"/>
        <end position="88"/>
    </location>
</feature>
<gene>
    <name evidence="18" type="ORF">B0T14DRAFT_4208</name>
</gene>
<dbReference type="Pfam" id="PF05730">
    <property type="entry name" value="CFEM"/>
    <property type="match status" value="1"/>
</dbReference>
<evidence type="ECO:0000256" key="2">
    <source>
        <dbReference type="ARBA" id="ARBA00004613"/>
    </source>
</evidence>
<evidence type="ECO:0000256" key="16">
    <source>
        <dbReference type="SAM" id="SignalP"/>
    </source>
</evidence>
<name>A0AA40CAX0_9PEZI</name>
<comment type="caution">
    <text evidence="18">The sequence shown here is derived from an EMBL/GenBank/DDBJ whole genome shotgun (WGS) entry which is preliminary data.</text>
</comment>
<accession>A0AA40CAX0</accession>
<evidence type="ECO:0000256" key="10">
    <source>
        <dbReference type="ARBA" id="ARBA00023004"/>
    </source>
</evidence>
<dbReference type="SMART" id="SM00747">
    <property type="entry name" value="CFEM"/>
    <property type="match status" value="1"/>
</dbReference>
<keyword evidence="9 16" id="KW-0732">Signal</keyword>